<dbReference type="InterPro" id="IPR041908">
    <property type="entry name" value="CtsR_C_sf"/>
</dbReference>
<comment type="similarity">
    <text evidence="1 7">Belongs to the CtsR family.</text>
</comment>
<dbReference type="Gene3D" id="1.10.1200.150">
    <property type="entry name" value="Transcriptional regulator CtsR, C-terminal domain"/>
    <property type="match status" value="1"/>
</dbReference>
<dbReference type="Pfam" id="PF05848">
    <property type="entry name" value="CtsR"/>
    <property type="match status" value="1"/>
</dbReference>
<proteinExistence type="inferred from homology"/>
<dbReference type="OrthoDB" id="1680813at2"/>
<feature type="domain" description="CtsR N-terminal HTH" evidence="8">
    <location>
        <begin position="3"/>
        <end position="74"/>
    </location>
</feature>
<dbReference type="InterPro" id="IPR041473">
    <property type="entry name" value="CtsR_C"/>
</dbReference>
<gene>
    <name evidence="10" type="primary">ctsR</name>
    <name evidence="10" type="ORF">EUAN_09470</name>
</gene>
<sequence length="153" mass="17225">MSKLSNIIEDFIKDMLKSTEAGAVEIKRNELAQKFECAPSQINYVLTTRFTTDKGYYIESRRGGGGYIKIVKININDDSRIKNLVLNIIGSSLTVNKSRDIVKEFLSEGVVNDREYKLMNAALSSRLLQSLDSGNEIRADIMKNMLLALVERS</sequence>
<evidence type="ECO:0000256" key="3">
    <source>
        <dbReference type="ARBA" id="ARBA00022491"/>
    </source>
</evidence>
<comment type="caution">
    <text evidence="10">The sequence shown here is derived from an EMBL/GenBank/DDBJ whole genome shotgun (WGS) entry which is preliminary data.</text>
</comment>
<dbReference type="Pfam" id="PF17727">
    <property type="entry name" value="CtsR_C"/>
    <property type="match status" value="1"/>
</dbReference>
<evidence type="ECO:0000256" key="7">
    <source>
        <dbReference type="PIRNR" id="PIRNR010607"/>
    </source>
</evidence>
<name>A0A1S1V7A2_9FIRM</name>
<dbReference type="STRING" id="39480.EUAN_09470"/>
<dbReference type="AlphaFoldDB" id="A0A1S1V7A2"/>
<dbReference type="Gene3D" id="3.30.56.130">
    <property type="entry name" value="Transcriptional regulator CtsR, winged HTH domain"/>
    <property type="match status" value="1"/>
</dbReference>
<evidence type="ECO:0000256" key="1">
    <source>
        <dbReference type="ARBA" id="ARBA00010189"/>
    </source>
</evidence>
<evidence type="ECO:0000259" key="8">
    <source>
        <dbReference type="Pfam" id="PF05848"/>
    </source>
</evidence>
<dbReference type="Proteomes" id="UP000180254">
    <property type="component" value="Unassembled WGS sequence"/>
</dbReference>
<accession>A0A1S1V7A2</accession>
<dbReference type="GO" id="GO:0003677">
    <property type="term" value="F:DNA binding"/>
    <property type="evidence" value="ECO:0007669"/>
    <property type="project" value="UniProtKB-UniRule"/>
</dbReference>
<evidence type="ECO:0000256" key="4">
    <source>
        <dbReference type="ARBA" id="ARBA00023015"/>
    </source>
</evidence>
<dbReference type="PIRSF" id="PIRSF010607">
    <property type="entry name" value="Txn_repr_CtsR"/>
    <property type="match status" value="1"/>
</dbReference>
<dbReference type="InterPro" id="IPR040465">
    <property type="entry name" value="CtsR_N"/>
</dbReference>
<protein>
    <recommendedName>
        <fullName evidence="2 7">Transcriptional regulator CtsR</fullName>
    </recommendedName>
</protein>
<evidence type="ECO:0000259" key="9">
    <source>
        <dbReference type="Pfam" id="PF17727"/>
    </source>
</evidence>
<evidence type="ECO:0000256" key="6">
    <source>
        <dbReference type="ARBA" id="ARBA00023163"/>
    </source>
</evidence>
<dbReference type="EMBL" id="MKIE01000003">
    <property type="protein sequence ID" value="OHW62384.1"/>
    <property type="molecule type" value="Genomic_DNA"/>
</dbReference>
<dbReference type="GO" id="GO:0006355">
    <property type="term" value="P:regulation of DNA-templated transcription"/>
    <property type="evidence" value="ECO:0007669"/>
    <property type="project" value="UniProtKB-UniRule"/>
</dbReference>
<reference evidence="10 11" key="1">
    <citation type="submission" date="2016-09" db="EMBL/GenBank/DDBJ databases">
        <title>Genome sequence of Eubacterium angustum.</title>
        <authorList>
            <person name="Poehlein A."/>
            <person name="Daniel R."/>
        </authorList>
    </citation>
    <scope>NUCLEOTIDE SEQUENCE [LARGE SCALE GENOMIC DNA]</scope>
    <source>
        <strain evidence="10 11">DSM 1989</strain>
    </source>
</reference>
<keyword evidence="6 7" id="KW-0804">Transcription</keyword>
<keyword evidence="5 7" id="KW-0238">DNA-binding</keyword>
<organism evidence="10 11">
    <name type="scientific">Andreesenia angusta</name>
    <dbReference type="NCBI Taxonomy" id="39480"/>
    <lineage>
        <taxon>Bacteria</taxon>
        <taxon>Bacillati</taxon>
        <taxon>Bacillota</taxon>
        <taxon>Tissierellia</taxon>
        <taxon>Tissierellales</taxon>
        <taxon>Gottschalkiaceae</taxon>
        <taxon>Andreesenia</taxon>
    </lineage>
</organism>
<feature type="domain" description="CtsR C-terminal dimerization" evidence="9">
    <location>
        <begin position="78"/>
        <end position="146"/>
    </location>
</feature>
<evidence type="ECO:0000313" key="11">
    <source>
        <dbReference type="Proteomes" id="UP000180254"/>
    </source>
</evidence>
<evidence type="ECO:0000313" key="10">
    <source>
        <dbReference type="EMBL" id="OHW62384.1"/>
    </source>
</evidence>
<keyword evidence="3 7" id="KW-0678">Repressor</keyword>
<keyword evidence="4 7" id="KW-0805">Transcription regulation</keyword>
<dbReference type="RefSeq" id="WP_071062205.1">
    <property type="nucleotide sequence ID" value="NZ_MKIE01000003.1"/>
</dbReference>
<evidence type="ECO:0000256" key="5">
    <source>
        <dbReference type="ARBA" id="ARBA00023125"/>
    </source>
</evidence>
<evidence type="ECO:0000256" key="2">
    <source>
        <dbReference type="ARBA" id="ARBA00014129"/>
    </source>
</evidence>
<keyword evidence="11" id="KW-1185">Reference proteome</keyword>
<dbReference type="InterPro" id="IPR008463">
    <property type="entry name" value="CtsR"/>
</dbReference>
<dbReference type="InterPro" id="IPR041902">
    <property type="entry name" value="CtsR_N_sf"/>
</dbReference>